<dbReference type="Proteomes" id="UP000183975">
    <property type="component" value="Unassembled WGS sequence"/>
</dbReference>
<dbReference type="Pfam" id="PF13632">
    <property type="entry name" value="Glyco_trans_2_3"/>
    <property type="match status" value="1"/>
</dbReference>
<evidence type="ECO:0000256" key="1">
    <source>
        <dbReference type="SAM" id="Phobius"/>
    </source>
</evidence>
<proteinExistence type="predicted"/>
<accession>A0A1M6RC31</accession>
<evidence type="ECO:0000313" key="3">
    <source>
        <dbReference type="EMBL" id="SHK29898.1"/>
    </source>
</evidence>
<keyword evidence="4" id="KW-1185">Reference proteome</keyword>
<feature type="domain" description="Glycosyltransferase 2-like" evidence="2">
    <location>
        <begin position="91"/>
        <end position="274"/>
    </location>
</feature>
<dbReference type="OrthoDB" id="9768769at2"/>
<protein>
    <recommendedName>
        <fullName evidence="2">Glycosyltransferase 2-like domain-containing protein</fullName>
    </recommendedName>
</protein>
<keyword evidence="1" id="KW-1133">Transmembrane helix</keyword>
<dbReference type="EMBL" id="FRAH01000022">
    <property type="protein sequence ID" value="SHK29898.1"/>
    <property type="molecule type" value="Genomic_DNA"/>
</dbReference>
<evidence type="ECO:0000313" key="4">
    <source>
        <dbReference type="Proteomes" id="UP000183975"/>
    </source>
</evidence>
<organism evidence="3 4">
    <name type="scientific">Anaerotignum lactatifermentans DSM 14214</name>
    <dbReference type="NCBI Taxonomy" id="1121323"/>
    <lineage>
        <taxon>Bacteria</taxon>
        <taxon>Bacillati</taxon>
        <taxon>Bacillota</taxon>
        <taxon>Clostridia</taxon>
        <taxon>Lachnospirales</taxon>
        <taxon>Anaerotignaceae</taxon>
        <taxon>Anaerotignum</taxon>
    </lineage>
</organism>
<keyword evidence="1" id="KW-0472">Membrane</keyword>
<name>A0A1M6RC31_9FIRM</name>
<feature type="transmembrane region" description="Helical" evidence="1">
    <location>
        <begin position="246"/>
        <end position="270"/>
    </location>
</feature>
<sequence length="312" mass="36398">MREICLVTYTRSTEGFTDELDRISKAFYDKYKNNFKVVICCEQCFQISDKEYLIEFMKFGGTKYRRLISLMEKDDSKYYLSIDNDITGKINELLDFVNEMSTKNYEVGWGRIRGKRQCGFISNMVAVDKLLSHNIIRPLLWEIGVGISVPGQVFCIKGESFRGKLIELDTFLDDLALGLYVNINKSRKYVIPTVLGEEEPNSEFAGLWKQRSRWAIGYSTILKAVKNKKDYKDRVVIHGISYHLSWLFNWMIIALLTMLFWPAAIGYVFLISLLISKKDIRMLLYSVVYQFVFPIFHIRWGITFIGEMIKGD</sequence>
<feature type="transmembrane region" description="Helical" evidence="1">
    <location>
        <begin position="282"/>
        <end position="302"/>
    </location>
</feature>
<dbReference type="InterPro" id="IPR001173">
    <property type="entry name" value="Glyco_trans_2-like"/>
</dbReference>
<reference evidence="3 4" key="1">
    <citation type="submission" date="2016-11" db="EMBL/GenBank/DDBJ databases">
        <authorList>
            <person name="Jaros S."/>
            <person name="Januszkiewicz K."/>
            <person name="Wedrychowicz H."/>
        </authorList>
    </citation>
    <scope>NUCLEOTIDE SEQUENCE [LARGE SCALE GENOMIC DNA]</scope>
    <source>
        <strain evidence="3 4">DSM 14214</strain>
    </source>
</reference>
<dbReference type="RefSeq" id="WP_072850623.1">
    <property type="nucleotide sequence ID" value="NZ_FRAH01000022.1"/>
</dbReference>
<evidence type="ECO:0000259" key="2">
    <source>
        <dbReference type="Pfam" id="PF13632"/>
    </source>
</evidence>
<keyword evidence="1" id="KW-0812">Transmembrane</keyword>
<gene>
    <name evidence="3" type="ORF">SAMN02745138_01508</name>
</gene>
<dbReference type="AlphaFoldDB" id="A0A1M6RC31"/>